<evidence type="ECO:0000256" key="1">
    <source>
        <dbReference type="ARBA" id="ARBA00022527"/>
    </source>
</evidence>
<gene>
    <name evidence="7" type="ORF">NQ314_003248</name>
</gene>
<keyword evidence="8" id="KW-1185">Reference proteome</keyword>
<organism evidence="7 8">
    <name type="scientific">Rhamnusium bicolor</name>
    <dbReference type="NCBI Taxonomy" id="1586634"/>
    <lineage>
        <taxon>Eukaryota</taxon>
        <taxon>Metazoa</taxon>
        <taxon>Ecdysozoa</taxon>
        <taxon>Arthropoda</taxon>
        <taxon>Hexapoda</taxon>
        <taxon>Insecta</taxon>
        <taxon>Pterygota</taxon>
        <taxon>Neoptera</taxon>
        <taxon>Endopterygota</taxon>
        <taxon>Coleoptera</taxon>
        <taxon>Polyphaga</taxon>
        <taxon>Cucujiformia</taxon>
        <taxon>Chrysomeloidea</taxon>
        <taxon>Cerambycidae</taxon>
        <taxon>Lepturinae</taxon>
        <taxon>Rhagiini</taxon>
        <taxon>Rhamnusium</taxon>
    </lineage>
</organism>
<evidence type="ECO:0000256" key="4">
    <source>
        <dbReference type="ARBA" id="ARBA00022777"/>
    </source>
</evidence>
<dbReference type="GO" id="GO:0005524">
    <property type="term" value="F:ATP binding"/>
    <property type="evidence" value="ECO:0007669"/>
    <property type="project" value="UniProtKB-KW"/>
</dbReference>
<dbReference type="Proteomes" id="UP001162156">
    <property type="component" value="Unassembled WGS sequence"/>
</dbReference>
<sequence length="101" mass="11302">MLFVLIGDDEIIKISDFGTYRTWNGVSEKMTFAGTVAWMAPEAIQELACSEKVDIWSFGIVLWELLTCEVPYDGMEQSAIMYSVGSGKLKPPNSYNLPGWL</sequence>
<evidence type="ECO:0000256" key="5">
    <source>
        <dbReference type="ARBA" id="ARBA00022840"/>
    </source>
</evidence>
<dbReference type="SUPFAM" id="SSF56112">
    <property type="entry name" value="Protein kinase-like (PK-like)"/>
    <property type="match status" value="1"/>
</dbReference>
<evidence type="ECO:0000259" key="6">
    <source>
        <dbReference type="PROSITE" id="PS50011"/>
    </source>
</evidence>
<protein>
    <recommendedName>
        <fullName evidence="6">Protein kinase domain-containing protein</fullName>
    </recommendedName>
</protein>
<dbReference type="InterPro" id="IPR011009">
    <property type="entry name" value="Kinase-like_dom_sf"/>
</dbReference>
<dbReference type="PROSITE" id="PS50011">
    <property type="entry name" value="PROTEIN_KINASE_DOM"/>
    <property type="match status" value="1"/>
</dbReference>
<comment type="caution">
    <text evidence="7">The sequence shown here is derived from an EMBL/GenBank/DDBJ whole genome shotgun (WGS) entry which is preliminary data.</text>
</comment>
<evidence type="ECO:0000256" key="2">
    <source>
        <dbReference type="ARBA" id="ARBA00022679"/>
    </source>
</evidence>
<keyword evidence="5" id="KW-0067">ATP-binding</keyword>
<dbReference type="EMBL" id="JANEYF010000927">
    <property type="protein sequence ID" value="KAJ8966884.1"/>
    <property type="molecule type" value="Genomic_DNA"/>
</dbReference>
<keyword evidence="4" id="KW-0418">Kinase</keyword>
<dbReference type="InterPro" id="IPR001245">
    <property type="entry name" value="Ser-Thr/Tyr_kinase_cat_dom"/>
</dbReference>
<evidence type="ECO:0000256" key="3">
    <source>
        <dbReference type="ARBA" id="ARBA00022741"/>
    </source>
</evidence>
<keyword evidence="2" id="KW-0808">Transferase</keyword>
<feature type="domain" description="Protein kinase" evidence="6">
    <location>
        <begin position="1"/>
        <end position="101"/>
    </location>
</feature>
<accession>A0AAV8ZPP4</accession>
<evidence type="ECO:0000313" key="8">
    <source>
        <dbReference type="Proteomes" id="UP001162156"/>
    </source>
</evidence>
<dbReference type="PANTHER" id="PTHR11584:SF369">
    <property type="entry name" value="MITOGEN-ACTIVATED PROTEIN KINASE KINASE KINASE 19-RELATED"/>
    <property type="match status" value="1"/>
</dbReference>
<evidence type="ECO:0000313" key="7">
    <source>
        <dbReference type="EMBL" id="KAJ8966884.1"/>
    </source>
</evidence>
<dbReference type="AlphaFoldDB" id="A0AAV8ZPP4"/>
<name>A0AAV8ZPP4_9CUCU</name>
<reference evidence="7" key="1">
    <citation type="journal article" date="2023" name="Insect Mol. Biol.">
        <title>Genome sequencing provides insights into the evolution of gene families encoding plant cell wall-degrading enzymes in longhorned beetles.</title>
        <authorList>
            <person name="Shin N.R."/>
            <person name="Okamura Y."/>
            <person name="Kirsch R."/>
            <person name="Pauchet Y."/>
        </authorList>
    </citation>
    <scope>NUCLEOTIDE SEQUENCE</scope>
    <source>
        <strain evidence="7">RBIC_L_NR</strain>
    </source>
</reference>
<dbReference type="Gene3D" id="1.10.510.10">
    <property type="entry name" value="Transferase(Phosphotransferase) domain 1"/>
    <property type="match status" value="1"/>
</dbReference>
<dbReference type="Pfam" id="PF07714">
    <property type="entry name" value="PK_Tyr_Ser-Thr"/>
    <property type="match status" value="1"/>
</dbReference>
<dbReference type="InterPro" id="IPR000719">
    <property type="entry name" value="Prot_kinase_dom"/>
</dbReference>
<keyword evidence="3" id="KW-0547">Nucleotide-binding</keyword>
<dbReference type="PANTHER" id="PTHR11584">
    <property type="entry name" value="SERINE/THREONINE PROTEIN KINASE"/>
    <property type="match status" value="1"/>
</dbReference>
<proteinExistence type="predicted"/>
<dbReference type="GO" id="GO:0004674">
    <property type="term" value="F:protein serine/threonine kinase activity"/>
    <property type="evidence" value="ECO:0007669"/>
    <property type="project" value="UniProtKB-KW"/>
</dbReference>
<keyword evidence="1" id="KW-0723">Serine/threonine-protein kinase</keyword>